<comment type="caution">
    <text evidence="2">The sequence shown here is derived from an EMBL/GenBank/DDBJ whole genome shotgun (WGS) entry which is preliminary data.</text>
</comment>
<dbReference type="EMBL" id="BAAABY010000026">
    <property type="protein sequence ID" value="GAA0469975.1"/>
    <property type="molecule type" value="Genomic_DNA"/>
</dbReference>
<dbReference type="Proteomes" id="UP001500909">
    <property type="component" value="Unassembled WGS sequence"/>
</dbReference>
<accession>A0ABN1A883</accession>
<proteinExistence type="predicted"/>
<evidence type="ECO:0000313" key="3">
    <source>
        <dbReference type="Proteomes" id="UP001500909"/>
    </source>
</evidence>
<keyword evidence="3" id="KW-1185">Reference proteome</keyword>
<reference evidence="2 3" key="1">
    <citation type="journal article" date="2019" name="Int. J. Syst. Evol. Microbiol.">
        <title>The Global Catalogue of Microorganisms (GCM) 10K type strain sequencing project: providing services to taxonomists for standard genome sequencing and annotation.</title>
        <authorList>
            <consortium name="The Broad Institute Genomics Platform"/>
            <consortium name="The Broad Institute Genome Sequencing Center for Infectious Disease"/>
            <person name="Wu L."/>
            <person name="Ma J."/>
        </authorList>
    </citation>
    <scope>NUCLEOTIDE SEQUENCE [LARGE SCALE GENOMIC DNA]</scope>
    <source>
        <strain evidence="2 3">JCM 4805</strain>
    </source>
</reference>
<protein>
    <submittedName>
        <fullName evidence="2">Copper chaperone PCu(A)C</fullName>
    </submittedName>
</protein>
<dbReference type="InterPro" id="IPR006311">
    <property type="entry name" value="TAT_signal"/>
</dbReference>
<evidence type="ECO:0000313" key="2">
    <source>
        <dbReference type="EMBL" id="GAA0469975.1"/>
    </source>
</evidence>
<feature type="signal peptide" evidence="1">
    <location>
        <begin position="1"/>
        <end position="34"/>
    </location>
</feature>
<dbReference type="SUPFAM" id="SSF110087">
    <property type="entry name" value="DR1885-like metal-binding protein"/>
    <property type="match status" value="1"/>
</dbReference>
<dbReference type="InterPro" id="IPR036182">
    <property type="entry name" value="PCuAC_sf"/>
</dbReference>
<organism evidence="2 3">
    <name type="scientific">Streptomyces olivaceiscleroticus</name>
    <dbReference type="NCBI Taxonomy" id="68245"/>
    <lineage>
        <taxon>Bacteria</taxon>
        <taxon>Bacillati</taxon>
        <taxon>Actinomycetota</taxon>
        <taxon>Actinomycetes</taxon>
        <taxon>Kitasatosporales</taxon>
        <taxon>Streptomycetaceae</taxon>
        <taxon>Streptomyces</taxon>
    </lineage>
</organism>
<dbReference type="Pfam" id="PF04314">
    <property type="entry name" value="PCuAC"/>
    <property type="match status" value="1"/>
</dbReference>
<dbReference type="PROSITE" id="PS51318">
    <property type="entry name" value="TAT"/>
    <property type="match status" value="1"/>
</dbReference>
<sequence length="166" mass="17669">MNRRTASMKRRTAPTKRRTAVAAALAATAALTLAGCGGDGAPELKVSGAYMPQPVMKDMAGGFLVIKNTGDTADKLTSVTSDLSDDVTIHRTVGAKMEQVKSLDIPANGELKLSRGGNHLMFMALKKKPENGDKVSVELHFEKAKPIKAEMPVKATNYSPQHAGHQ</sequence>
<feature type="chain" id="PRO_5045279962" evidence="1">
    <location>
        <begin position="35"/>
        <end position="166"/>
    </location>
</feature>
<dbReference type="InterPro" id="IPR058248">
    <property type="entry name" value="Lxx211020-like"/>
</dbReference>
<keyword evidence="1" id="KW-0732">Signal</keyword>
<dbReference type="PANTHER" id="PTHR36302:SF1">
    <property type="entry name" value="COPPER CHAPERONE PCU(A)C"/>
    <property type="match status" value="1"/>
</dbReference>
<dbReference type="PANTHER" id="PTHR36302">
    <property type="entry name" value="BLR7088 PROTEIN"/>
    <property type="match status" value="1"/>
</dbReference>
<name>A0ABN1A883_9ACTN</name>
<dbReference type="Gene3D" id="2.60.40.1890">
    <property type="entry name" value="PCu(A)C copper chaperone"/>
    <property type="match status" value="1"/>
</dbReference>
<dbReference type="InterPro" id="IPR007410">
    <property type="entry name" value="LpqE-like"/>
</dbReference>
<evidence type="ECO:0000256" key="1">
    <source>
        <dbReference type="SAM" id="SignalP"/>
    </source>
</evidence>
<gene>
    <name evidence="2" type="ORF">GCM10010361_37750</name>
</gene>